<dbReference type="InterPro" id="IPR036517">
    <property type="entry name" value="FF_domain_sf"/>
</dbReference>
<feature type="domain" description="WW" evidence="19">
    <location>
        <begin position="282"/>
        <end position="310"/>
    </location>
</feature>
<feature type="domain" description="FF" evidence="20">
    <location>
        <begin position="512"/>
        <end position="566"/>
    </location>
</feature>
<feature type="coiled-coil region" evidence="17">
    <location>
        <begin position="630"/>
        <end position="662"/>
    </location>
</feature>
<dbReference type="GO" id="GO:0005685">
    <property type="term" value="C:U1 snRNP"/>
    <property type="evidence" value="ECO:0007669"/>
    <property type="project" value="TreeGrafter"/>
</dbReference>
<dbReference type="SMART" id="SM00456">
    <property type="entry name" value="WW"/>
    <property type="match status" value="2"/>
</dbReference>
<dbReference type="SMART" id="SM00441">
    <property type="entry name" value="FF"/>
    <property type="match status" value="5"/>
</dbReference>
<dbReference type="GO" id="GO:0016363">
    <property type="term" value="C:nuclear matrix"/>
    <property type="evidence" value="ECO:0007669"/>
    <property type="project" value="UniProtKB-SubCell"/>
</dbReference>
<dbReference type="Pfam" id="PF25432">
    <property type="entry name" value="FF_PRPF40A"/>
    <property type="match status" value="1"/>
</dbReference>
<evidence type="ECO:0000256" key="18">
    <source>
        <dbReference type="SAM" id="MobiDB-lite"/>
    </source>
</evidence>
<dbReference type="PANTHER" id="PTHR11864:SF20">
    <property type="entry name" value="PRE-MRNA-PROCESSING FACTOR 40 HOMOLOG A"/>
    <property type="match status" value="1"/>
</dbReference>
<keyword evidence="7" id="KW-0677">Repeat</keyword>
<feature type="compositionally biased region" description="Pro residues" evidence="18">
    <location>
        <begin position="16"/>
        <end position="28"/>
    </location>
</feature>
<dbReference type="PANTHER" id="PTHR11864">
    <property type="entry name" value="PRE-MRNA-PROCESSING PROTEIN PRP40"/>
    <property type="match status" value="1"/>
</dbReference>
<dbReference type="Gene3D" id="1.10.10.440">
    <property type="entry name" value="FF domain"/>
    <property type="match status" value="5"/>
</dbReference>
<evidence type="ECO:0000256" key="4">
    <source>
        <dbReference type="ARBA" id="ARBA00022499"/>
    </source>
</evidence>
<evidence type="ECO:0000256" key="8">
    <source>
        <dbReference type="ARBA" id="ARBA00022843"/>
    </source>
</evidence>
<evidence type="ECO:0000256" key="5">
    <source>
        <dbReference type="ARBA" id="ARBA00022553"/>
    </source>
</evidence>
<evidence type="ECO:0000256" key="11">
    <source>
        <dbReference type="ARBA" id="ARBA00023242"/>
    </source>
</evidence>
<dbReference type="SUPFAM" id="SSF81698">
    <property type="entry name" value="FF domain"/>
    <property type="match status" value="5"/>
</dbReference>
<evidence type="ECO:0000256" key="2">
    <source>
        <dbReference type="ARBA" id="ARBA00004324"/>
    </source>
</evidence>
<feature type="domain" description="WW" evidence="19">
    <location>
        <begin position="236"/>
        <end position="269"/>
    </location>
</feature>
<dbReference type="AlphaFoldDB" id="A0A8C5IY24"/>
<feature type="region of interest" description="Disordered" evidence="18">
    <location>
        <begin position="282"/>
        <end position="442"/>
    </location>
</feature>
<dbReference type="PROSITE" id="PS50020">
    <property type="entry name" value="WW_DOMAIN_2"/>
    <property type="match status" value="2"/>
</dbReference>
<feature type="compositionally biased region" description="Basic residues" evidence="18">
    <location>
        <begin position="859"/>
        <end position="880"/>
    </location>
</feature>
<evidence type="ECO:0000256" key="6">
    <source>
        <dbReference type="ARBA" id="ARBA00022664"/>
    </source>
</evidence>
<dbReference type="FunFam" id="1.10.10.440:FF:000002">
    <property type="entry name" value="pre-mRNA-processing factor 40 homolog A isoform X1"/>
    <property type="match status" value="1"/>
</dbReference>
<feature type="coiled-coil region" evidence="17">
    <location>
        <begin position="498"/>
        <end position="525"/>
    </location>
</feature>
<keyword evidence="11" id="KW-0539">Nucleus</keyword>
<reference evidence="21" key="2">
    <citation type="submission" date="2025-09" db="UniProtKB">
        <authorList>
            <consortium name="Ensembl"/>
        </authorList>
    </citation>
    <scope>IDENTIFICATION</scope>
</reference>
<dbReference type="OMA" id="RDEIFQD"/>
<evidence type="ECO:0000256" key="15">
    <source>
        <dbReference type="ARBA" id="ARBA00078214"/>
    </source>
</evidence>
<keyword evidence="22" id="KW-1185">Reference proteome</keyword>
<dbReference type="InterPro" id="IPR001202">
    <property type="entry name" value="WW_dom"/>
</dbReference>
<dbReference type="PROSITE" id="PS01159">
    <property type="entry name" value="WW_DOMAIN_1"/>
    <property type="match status" value="2"/>
</dbReference>
<evidence type="ECO:0000256" key="13">
    <source>
        <dbReference type="ARBA" id="ARBA00061317"/>
    </source>
</evidence>
<evidence type="ECO:0000256" key="3">
    <source>
        <dbReference type="ARBA" id="ARBA00022481"/>
    </source>
</evidence>
<comment type="function">
    <text evidence="12">Binds to WASL/N-WASP and suppresses its translocation from the nucleus to the cytoplasm, thereby inhibiting its cytoplasmic function. Plays a role in the regulation of cell morphology and cytoskeletal organization. Required in the control of cell shape and migration. May play a role in cytokinesis. May be involved in pre-mRNA splicing.</text>
</comment>
<evidence type="ECO:0000256" key="16">
    <source>
        <dbReference type="ARBA" id="ARBA00080815"/>
    </source>
</evidence>
<keyword evidence="9" id="KW-0007">Acetylation</keyword>
<comment type="subcellular location">
    <subcellularLocation>
        <location evidence="1">Nucleus matrix</location>
    </subcellularLocation>
    <subcellularLocation>
        <location evidence="2">Nucleus speckle</location>
    </subcellularLocation>
</comment>
<dbReference type="PROSITE" id="PS51676">
    <property type="entry name" value="FF"/>
    <property type="match status" value="6"/>
</dbReference>
<evidence type="ECO:0000256" key="10">
    <source>
        <dbReference type="ARBA" id="ARBA00023187"/>
    </source>
</evidence>
<accession>A0A8C5IY24</accession>
<dbReference type="FunFam" id="2.20.70.10:FF:000083">
    <property type="entry name" value="pre-mRNA-processing factor 40 homolog A isoform X3"/>
    <property type="match status" value="1"/>
</dbReference>
<feature type="domain" description="FF" evidence="20">
    <location>
        <begin position="659"/>
        <end position="719"/>
    </location>
</feature>
<evidence type="ECO:0000259" key="19">
    <source>
        <dbReference type="PROSITE" id="PS50020"/>
    </source>
</evidence>
<evidence type="ECO:0000256" key="12">
    <source>
        <dbReference type="ARBA" id="ARBA00057440"/>
    </source>
</evidence>
<keyword evidence="17" id="KW-0175">Coiled coil</keyword>
<dbReference type="GO" id="GO:0003723">
    <property type="term" value="F:RNA binding"/>
    <property type="evidence" value="ECO:0007669"/>
    <property type="project" value="TreeGrafter"/>
</dbReference>
<dbReference type="GO" id="GO:0071004">
    <property type="term" value="C:U2-type prespliceosome"/>
    <property type="evidence" value="ECO:0007669"/>
    <property type="project" value="TreeGrafter"/>
</dbReference>
<feature type="region of interest" description="Disordered" evidence="18">
    <location>
        <begin position="856"/>
        <end position="1010"/>
    </location>
</feature>
<dbReference type="GO" id="GO:0045292">
    <property type="term" value="P:mRNA cis splicing, via spliceosome"/>
    <property type="evidence" value="ECO:0007669"/>
    <property type="project" value="InterPro"/>
</dbReference>
<dbReference type="Ensembl" id="ENSJHYT00000013341.1">
    <property type="protein sequence ID" value="ENSJHYP00000011028.1"/>
    <property type="gene ID" value="ENSJHYG00000008631.1"/>
</dbReference>
<dbReference type="FunFam" id="1.10.10.440:FF:000003">
    <property type="entry name" value="Pre-mRNA processing factor 40 homolog A"/>
    <property type="match status" value="1"/>
</dbReference>
<proteinExistence type="inferred from homology"/>
<dbReference type="InterPro" id="IPR002713">
    <property type="entry name" value="FF_domain"/>
</dbReference>
<dbReference type="Proteomes" id="UP000694408">
    <property type="component" value="Unplaced"/>
</dbReference>
<feature type="compositionally biased region" description="Low complexity" evidence="18">
    <location>
        <begin position="399"/>
        <end position="421"/>
    </location>
</feature>
<evidence type="ECO:0000256" key="14">
    <source>
        <dbReference type="ARBA" id="ARBA00072041"/>
    </source>
</evidence>
<sequence length="1010" mass="112912">MSGGDSTAAAAAASPQPLPFSLPKPPPLMQLTPGDAVRPVGSGADQSPKSARLAARPDWPAGKPVSLLAPLLPPRGEPEPLLPFGPAAPRPPLRGRLLGRCGGSLLSPAMRPGGVDRGSLMMGHPGMPHYPPMGMHPMGQRPPNMPPVPHGMMPQMMPPMGGPPMGQMPGMMQSVMPGMMMSHMSQAAMQPTVPPGVNSMDAQVGVTPPGTQTAHAVVSAVQQSSSSSSSASEEHSKQKSTWTEHKSPDGRTYYYNTETKQSTWEKPDDLKTPAEQLLSKCPWKEYKSDSGKPYYYNSQTKESRWAKPKELEDLEAMIKAEENSTKAEDVAAAASAPATAGDAPSGASAAPAAEGATAAAAPAGAAPEGESAPAATAGDTDTAGTASAEEQGQGSAAPGTQDGSADGAAAATDEAAKQEASGDATAKKEDEDAQPVKKTYTWNTKEEAKQAFKELLKEKRVPSNASWEQAMKMIINDPRYSALAKLSEKKQAFNAYKVQTEKEEKEEARSKYKEAKESFQRFLENHEKMTSTTRYKKAEQMFGEMEVWNAISERDRLEIYEDVLFFLSKKEKEQAKQLRKRNWEALKNILDNMANVTYCTTWSEAQQYLMDNPTFAEDEELQNMDKEDALICFEEHIRALEKEEEEEKQKSLLRERRRQRKNRESFQLFLDELHEHGQLHSMSSWMELYPAISSDIRFTSMLGQPGSTALDLFKFYVEDLKARYHDEKKIIKDILKDKGFVVEVNTSFEDFVTVISSTKRATTLDAGNIKLAFNSLLEKAEAREREREKEEARKMKRKESAFKSMLKQATPPIELDAVWEDIRDRFVKEPAFEDITLESERKRIFKDFLHVLEHECQHHHSKTKKHSKKSKKHHRKRSRSRSGSESEDDDSHSKKKRQRSESRSVSERSSSAESERSYKKSKKHKKKSKKRRHKSDSPESDVEREKDKKDRERDSEKERARQRSESKHKSPTKKRPGKDSGNWDTSGSELSEGELEKQRRTLLEQLDEDQ</sequence>
<dbReference type="Pfam" id="PF01846">
    <property type="entry name" value="FF"/>
    <property type="match status" value="4"/>
</dbReference>
<dbReference type="InterPro" id="IPR039726">
    <property type="entry name" value="Prp40-like"/>
</dbReference>
<feature type="domain" description="FF" evidence="20">
    <location>
        <begin position="445"/>
        <end position="499"/>
    </location>
</feature>
<evidence type="ECO:0000256" key="7">
    <source>
        <dbReference type="ARBA" id="ARBA00022737"/>
    </source>
</evidence>
<dbReference type="Pfam" id="PF00397">
    <property type="entry name" value="WW"/>
    <property type="match status" value="2"/>
</dbReference>
<name>A0A8C5IY24_JUNHY</name>
<feature type="domain" description="FF" evidence="20">
    <location>
        <begin position="579"/>
        <end position="639"/>
    </location>
</feature>
<feature type="compositionally biased region" description="Low complexity" evidence="18">
    <location>
        <begin position="215"/>
        <end position="231"/>
    </location>
</feature>
<dbReference type="FunFam" id="2.20.70.10:FF:000029">
    <property type="entry name" value="pre-mRNA-processing factor 40 homolog A isoform X1"/>
    <property type="match status" value="1"/>
</dbReference>
<keyword evidence="3" id="KW-0488">Methylation</keyword>
<keyword evidence="4" id="KW-1017">Isopeptide bond</keyword>
<feature type="compositionally biased region" description="Basic and acidic residues" evidence="18">
    <location>
        <begin position="935"/>
        <end position="968"/>
    </location>
</feature>
<dbReference type="GO" id="GO:0016607">
    <property type="term" value="C:nuclear speck"/>
    <property type="evidence" value="ECO:0007669"/>
    <property type="project" value="UniProtKB-SubCell"/>
</dbReference>
<feature type="compositionally biased region" description="Low complexity" evidence="18">
    <location>
        <begin position="331"/>
        <end position="388"/>
    </location>
</feature>
<dbReference type="Gene3D" id="2.20.70.10">
    <property type="match status" value="2"/>
</dbReference>
<reference evidence="21" key="1">
    <citation type="submission" date="2025-08" db="UniProtKB">
        <authorList>
            <consortium name="Ensembl"/>
        </authorList>
    </citation>
    <scope>IDENTIFICATION</scope>
</reference>
<dbReference type="FunFam" id="1.10.10.440:FF:000012">
    <property type="entry name" value="pre-mRNA-processing factor 40 homolog A isoform X2"/>
    <property type="match status" value="1"/>
</dbReference>
<dbReference type="FunFam" id="1.10.10.440:FF:000011">
    <property type="entry name" value="pre-mRNA-processing factor 40 homolog A isoform X1"/>
    <property type="match status" value="1"/>
</dbReference>
<keyword evidence="10" id="KW-0508">mRNA splicing</keyword>
<evidence type="ECO:0000313" key="22">
    <source>
        <dbReference type="Proteomes" id="UP000694408"/>
    </source>
</evidence>
<feature type="region of interest" description="Disordered" evidence="18">
    <location>
        <begin position="205"/>
        <end position="254"/>
    </location>
</feature>
<dbReference type="CDD" id="cd00201">
    <property type="entry name" value="WW"/>
    <property type="match status" value="2"/>
</dbReference>
<keyword evidence="6" id="KW-0507">mRNA processing</keyword>
<dbReference type="FunFam" id="1.10.10.440:FF:000009">
    <property type="entry name" value="pre-mRNA-processing factor 40 homolog A isoform X1"/>
    <property type="match status" value="1"/>
</dbReference>
<feature type="compositionally biased region" description="Basic and acidic residues" evidence="18">
    <location>
        <begin position="301"/>
        <end position="329"/>
    </location>
</feature>
<feature type="domain" description="FF" evidence="20">
    <location>
        <begin position="724"/>
        <end position="779"/>
    </location>
</feature>
<dbReference type="SUPFAM" id="SSF51045">
    <property type="entry name" value="WW domain"/>
    <property type="match status" value="2"/>
</dbReference>
<comment type="similarity">
    <text evidence="13">Belongs to the PRPF40 family.</text>
</comment>
<evidence type="ECO:0000256" key="17">
    <source>
        <dbReference type="SAM" id="Coils"/>
    </source>
</evidence>
<keyword evidence="8" id="KW-0832">Ubl conjugation</keyword>
<feature type="domain" description="FF" evidence="20">
    <location>
        <begin position="794"/>
        <end position="851"/>
    </location>
</feature>
<evidence type="ECO:0000259" key="20">
    <source>
        <dbReference type="PROSITE" id="PS51676"/>
    </source>
</evidence>
<feature type="region of interest" description="Disordered" evidence="18">
    <location>
        <begin position="1"/>
        <end position="71"/>
    </location>
</feature>
<feature type="compositionally biased region" description="Basic and acidic residues" evidence="18">
    <location>
        <begin position="232"/>
        <end position="249"/>
    </location>
</feature>
<dbReference type="InterPro" id="IPR036020">
    <property type="entry name" value="WW_dom_sf"/>
</dbReference>
<feature type="compositionally biased region" description="Basic residues" evidence="18">
    <location>
        <begin position="919"/>
        <end position="934"/>
    </location>
</feature>
<protein>
    <recommendedName>
        <fullName evidence="14">Pre-mRNA-processing factor 40 homolog A</fullName>
    </recommendedName>
    <alternativeName>
        <fullName evidence="15">Formin-binding protein 11</fullName>
    </alternativeName>
    <alternativeName>
        <fullName evidence="16">Formin-binding protein 3</fullName>
    </alternativeName>
</protein>
<organism evidence="21 22">
    <name type="scientific">Junco hyemalis</name>
    <name type="common">Dark-eyed junco</name>
    <dbReference type="NCBI Taxonomy" id="40217"/>
    <lineage>
        <taxon>Eukaryota</taxon>
        <taxon>Metazoa</taxon>
        <taxon>Chordata</taxon>
        <taxon>Craniata</taxon>
        <taxon>Vertebrata</taxon>
        <taxon>Euteleostomi</taxon>
        <taxon>Archelosauria</taxon>
        <taxon>Archosauria</taxon>
        <taxon>Dinosauria</taxon>
        <taxon>Saurischia</taxon>
        <taxon>Theropoda</taxon>
        <taxon>Coelurosauria</taxon>
        <taxon>Aves</taxon>
        <taxon>Neognathae</taxon>
        <taxon>Neoaves</taxon>
        <taxon>Telluraves</taxon>
        <taxon>Australaves</taxon>
        <taxon>Passeriformes</taxon>
        <taxon>Passerellidae</taxon>
        <taxon>Junco</taxon>
    </lineage>
</organism>
<keyword evidence="5" id="KW-0597">Phosphoprotein</keyword>
<evidence type="ECO:0000256" key="9">
    <source>
        <dbReference type="ARBA" id="ARBA00022990"/>
    </source>
</evidence>
<evidence type="ECO:0000256" key="1">
    <source>
        <dbReference type="ARBA" id="ARBA00004109"/>
    </source>
</evidence>
<evidence type="ECO:0000313" key="21">
    <source>
        <dbReference type="Ensembl" id="ENSJHYP00000011028.1"/>
    </source>
</evidence>